<dbReference type="Gene3D" id="2.30.110.40">
    <property type="entry name" value="Phage tail tube protein"/>
    <property type="match status" value="1"/>
</dbReference>
<evidence type="ECO:0000313" key="2">
    <source>
        <dbReference type="Proteomes" id="UP000657421"/>
    </source>
</evidence>
<dbReference type="Pfam" id="PF09393">
    <property type="entry name" value="DUF2001"/>
    <property type="match status" value="1"/>
</dbReference>
<dbReference type="Proteomes" id="UP000657421">
    <property type="component" value="Unassembled WGS sequence"/>
</dbReference>
<dbReference type="InterPro" id="IPR018989">
    <property type="entry name" value="DUF2001"/>
</dbReference>
<name>A0ABR7NB88_9FIRM</name>
<evidence type="ECO:0000313" key="1">
    <source>
        <dbReference type="EMBL" id="MBC8573665.1"/>
    </source>
</evidence>
<reference evidence="1 2" key="1">
    <citation type="submission" date="2020-08" db="EMBL/GenBank/DDBJ databases">
        <title>Genome public.</title>
        <authorList>
            <person name="Liu C."/>
            <person name="Sun Q."/>
        </authorList>
    </citation>
    <scope>NUCLEOTIDE SEQUENCE [LARGE SCALE GENOMIC DNA]</scope>
    <source>
        <strain evidence="1 2">NSJ-46</strain>
    </source>
</reference>
<keyword evidence="2" id="KW-1185">Reference proteome</keyword>
<dbReference type="RefSeq" id="WP_249308953.1">
    <property type="nucleotide sequence ID" value="NZ_JACRSZ010000011.1"/>
</dbReference>
<gene>
    <name evidence="1" type="ORF">H8716_11315</name>
</gene>
<accession>A0ABR7NB88</accession>
<dbReference type="SUPFAM" id="SSF69279">
    <property type="entry name" value="Phage tail proteins"/>
    <property type="match status" value="1"/>
</dbReference>
<sequence length="144" mass="16051">MAGRVNKSPLCAREGKIYIDGALVADSCKFQLYVTPKVWEGKTLSEKGTNRRWIGYDITGTLEQWKTTNLWKKKVLDYIKTGKTPEFKIQGICEDKNSDYYDKNKGDSVTAIGCVITGKIALMDLDTDGDVVKDSIEFGAKDLA</sequence>
<proteinExistence type="predicted"/>
<comment type="caution">
    <text evidence="1">The sequence shown here is derived from an EMBL/GenBank/DDBJ whole genome shotgun (WGS) entry which is preliminary data.</text>
</comment>
<protein>
    <submittedName>
        <fullName evidence="1">Uncharacterized protein</fullName>
    </submittedName>
</protein>
<organism evidence="1 2">
    <name type="scientific">Jingyaoa shaoxingensis</name>
    <dbReference type="NCBI Taxonomy" id="2763671"/>
    <lineage>
        <taxon>Bacteria</taxon>
        <taxon>Bacillati</taxon>
        <taxon>Bacillota</taxon>
        <taxon>Clostridia</taxon>
        <taxon>Lachnospirales</taxon>
        <taxon>Lachnospiraceae</taxon>
        <taxon>Jingyaoa</taxon>
    </lineage>
</organism>
<dbReference type="InterPro" id="IPR038628">
    <property type="entry name" value="XkdM-like_sf"/>
</dbReference>
<dbReference type="EMBL" id="JACRSZ010000011">
    <property type="protein sequence ID" value="MBC8573665.1"/>
    <property type="molecule type" value="Genomic_DNA"/>
</dbReference>